<dbReference type="EMBL" id="CM007900">
    <property type="protein sequence ID" value="OTG07555.1"/>
    <property type="molecule type" value="Genomic_DNA"/>
</dbReference>
<proteinExistence type="predicted"/>
<organism evidence="1 2">
    <name type="scientific">Helianthus annuus</name>
    <name type="common">Common sunflower</name>
    <dbReference type="NCBI Taxonomy" id="4232"/>
    <lineage>
        <taxon>Eukaryota</taxon>
        <taxon>Viridiplantae</taxon>
        <taxon>Streptophyta</taxon>
        <taxon>Embryophyta</taxon>
        <taxon>Tracheophyta</taxon>
        <taxon>Spermatophyta</taxon>
        <taxon>Magnoliopsida</taxon>
        <taxon>eudicotyledons</taxon>
        <taxon>Gunneridae</taxon>
        <taxon>Pentapetalae</taxon>
        <taxon>asterids</taxon>
        <taxon>campanulids</taxon>
        <taxon>Asterales</taxon>
        <taxon>Asteraceae</taxon>
        <taxon>Asteroideae</taxon>
        <taxon>Heliantheae alliance</taxon>
        <taxon>Heliantheae</taxon>
        <taxon>Helianthus</taxon>
    </lineage>
</organism>
<reference evidence="2" key="1">
    <citation type="journal article" date="2017" name="Nature">
        <title>The sunflower genome provides insights into oil metabolism, flowering and Asterid evolution.</title>
        <authorList>
            <person name="Badouin H."/>
            <person name="Gouzy J."/>
            <person name="Grassa C.J."/>
            <person name="Murat F."/>
            <person name="Staton S.E."/>
            <person name="Cottret L."/>
            <person name="Lelandais-Briere C."/>
            <person name="Owens G.L."/>
            <person name="Carrere S."/>
            <person name="Mayjonade B."/>
            <person name="Legrand L."/>
            <person name="Gill N."/>
            <person name="Kane N.C."/>
            <person name="Bowers J.E."/>
            <person name="Hubner S."/>
            <person name="Bellec A."/>
            <person name="Berard A."/>
            <person name="Berges H."/>
            <person name="Blanchet N."/>
            <person name="Boniface M.C."/>
            <person name="Brunel D."/>
            <person name="Catrice O."/>
            <person name="Chaidir N."/>
            <person name="Claudel C."/>
            <person name="Donnadieu C."/>
            <person name="Faraut T."/>
            <person name="Fievet G."/>
            <person name="Helmstetter N."/>
            <person name="King M."/>
            <person name="Knapp S.J."/>
            <person name="Lai Z."/>
            <person name="Le Paslier M.C."/>
            <person name="Lippi Y."/>
            <person name="Lorenzon L."/>
            <person name="Mandel J.R."/>
            <person name="Marage G."/>
            <person name="Marchand G."/>
            <person name="Marquand E."/>
            <person name="Bret-Mestries E."/>
            <person name="Morien E."/>
            <person name="Nambeesan S."/>
            <person name="Nguyen T."/>
            <person name="Pegot-Espagnet P."/>
            <person name="Pouilly N."/>
            <person name="Raftis F."/>
            <person name="Sallet E."/>
            <person name="Schiex T."/>
            <person name="Thomas J."/>
            <person name="Vandecasteele C."/>
            <person name="Vares D."/>
            <person name="Vear F."/>
            <person name="Vautrin S."/>
            <person name="Crespi M."/>
            <person name="Mangin B."/>
            <person name="Burke J.M."/>
            <person name="Salse J."/>
            <person name="Munos S."/>
            <person name="Vincourt P."/>
            <person name="Rieseberg L.H."/>
            <person name="Langlade N.B."/>
        </authorList>
    </citation>
    <scope>NUCLEOTIDE SEQUENCE [LARGE SCALE GENOMIC DNA]</scope>
    <source>
        <strain evidence="2">cv. SF193</strain>
    </source>
</reference>
<evidence type="ECO:0000313" key="2">
    <source>
        <dbReference type="Proteomes" id="UP000215914"/>
    </source>
</evidence>
<evidence type="ECO:0000313" key="1">
    <source>
        <dbReference type="EMBL" id="OTG07555.1"/>
    </source>
</evidence>
<sequence>MGFVVLHINTTLFSKKKKKKKKIQGTAKTDGVAALENDLNIFEKKSKIPVDLDWHVYSSPNTHIRWYTELLKAWRKSKPSDPKQATKLVYDTLHSIHEYGVHFDDMEVLGERVTNGVVFSVSVEVKDFYLLPQEILFAVSERRKAQATGDNDRAREMMHKINATQDYEVLYLDDEGYLAKKYEIKLRGVCAPMNGRSGRKVRRELEMLVDGKCLTISVYNLDEEKRCVAEVYSDHKHLQGILLNNATEVPWGWKAEC</sequence>
<name>A0A251T8W1_HELAN</name>
<dbReference type="STRING" id="4232.A0A251T8W1"/>
<gene>
    <name evidence="1" type="ORF">HannXRQ_Chr11g0331751</name>
</gene>
<protein>
    <submittedName>
        <fullName evidence="1">Putative nuclease (SNase-like), OB-fold protein</fullName>
    </submittedName>
</protein>
<dbReference type="Proteomes" id="UP000215914">
    <property type="component" value="Chromosome 11"/>
</dbReference>
<dbReference type="AlphaFoldDB" id="A0A251T8W1"/>
<dbReference type="InParanoid" id="A0A251T8W1"/>
<keyword evidence="2" id="KW-1185">Reference proteome</keyword>
<accession>A0A251T8W1</accession>